<reference evidence="6 7" key="1">
    <citation type="journal article" date="2014" name="Int. J. Syst. Evol. Microbiol.">
        <title>Complete genome sequence of Corynebacterium casei LMG S-19264T (=DSM 44701T), isolated from a smear-ripened cheese.</title>
        <authorList>
            <consortium name="US DOE Joint Genome Institute (JGI-PGF)"/>
            <person name="Walter F."/>
            <person name="Albersmeier A."/>
            <person name="Kalinowski J."/>
            <person name="Ruckert C."/>
        </authorList>
    </citation>
    <scope>NUCLEOTIDE SEQUENCE [LARGE SCALE GENOMIC DNA]</scope>
    <source>
        <strain evidence="6 7">CGMCC 1.7286</strain>
    </source>
</reference>
<dbReference type="GO" id="GO:0005524">
    <property type="term" value="F:ATP binding"/>
    <property type="evidence" value="ECO:0007669"/>
    <property type="project" value="UniProtKB-KW"/>
</dbReference>
<dbReference type="GO" id="GO:0005886">
    <property type="term" value="C:plasma membrane"/>
    <property type="evidence" value="ECO:0007669"/>
    <property type="project" value="TreeGrafter"/>
</dbReference>
<dbReference type="FunFam" id="3.40.50.300:FF:000421">
    <property type="entry name" value="Branched-chain amino acid ABC transporter ATP-binding protein"/>
    <property type="match status" value="1"/>
</dbReference>
<keyword evidence="7" id="KW-1185">Reference proteome</keyword>
<evidence type="ECO:0000259" key="5">
    <source>
        <dbReference type="PROSITE" id="PS50893"/>
    </source>
</evidence>
<dbReference type="SMART" id="SM00382">
    <property type="entry name" value="AAA"/>
    <property type="match status" value="1"/>
</dbReference>
<evidence type="ECO:0000256" key="1">
    <source>
        <dbReference type="ARBA" id="ARBA00022448"/>
    </source>
</evidence>
<gene>
    <name evidence="6" type="ORF">GCM10011348_15660</name>
</gene>
<evidence type="ECO:0000256" key="4">
    <source>
        <dbReference type="SAM" id="MobiDB-lite"/>
    </source>
</evidence>
<dbReference type="InterPro" id="IPR027417">
    <property type="entry name" value="P-loop_NTPase"/>
</dbReference>
<feature type="region of interest" description="Disordered" evidence="4">
    <location>
        <begin position="252"/>
        <end position="272"/>
    </location>
</feature>
<evidence type="ECO:0000313" key="6">
    <source>
        <dbReference type="EMBL" id="GGO79987.1"/>
    </source>
</evidence>
<evidence type="ECO:0000256" key="3">
    <source>
        <dbReference type="ARBA" id="ARBA00022840"/>
    </source>
</evidence>
<dbReference type="RefSeq" id="WP_188860020.1">
    <property type="nucleotide sequence ID" value="NZ_BMLT01000003.1"/>
</dbReference>
<dbReference type="GO" id="GO:0016887">
    <property type="term" value="F:ATP hydrolysis activity"/>
    <property type="evidence" value="ECO:0007669"/>
    <property type="project" value="InterPro"/>
</dbReference>
<dbReference type="PANTHER" id="PTHR45772">
    <property type="entry name" value="CONSERVED COMPONENT OF ABC TRANSPORTER FOR NATURAL AMINO ACIDS-RELATED"/>
    <property type="match status" value="1"/>
</dbReference>
<organism evidence="6 7">
    <name type="scientific">Marinobacterium nitratireducens</name>
    <dbReference type="NCBI Taxonomy" id="518897"/>
    <lineage>
        <taxon>Bacteria</taxon>
        <taxon>Pseudomonadati</taxon>
        <taxon>Pseudomonadota</taxon>
        <taxon>Gammaproteobacteria</taxon>
        <taxon>Oceanospirillales</taxon>
        <taxon>Oceanospirillaceae</taxon>
        <taxon>Marinobacterium</taxon>
    </lineage>
</organism>
<dbReference type="CDD" id="cd03219">
    <property type="entry name" value="ABC_Mj1267_LivG_branched"/>
    <property type="match status" value="1"/>
</dbReference>
<feature type="domain" description="ABC transporter" evidence="5">
    <location>
        <begin position="7"/>
        <end position="248"/>
    </location>
</feature>
<comment type="caution">
    <text evidence="6">The sequence shown here is derived from an EMBL/GenBank/DDBJ whole genome shotgun (WGS) entry which is preliminary data.</text>
</comment>
<dbReference type="InterPro" id="IPR032823">
    <property type="entry name" value="BCA_ABC_TP_C"/>
</dbReference>
<accession>A0A917ZCK5</accession>
<sequence>MSQDFILETRNLVKAFKGFTAVDDVNLKIERGAIHALIGPNGAGKTTVFNLLTKYLTPTDGSLLYNGRDITAMKPAAIARAGIVRSFQISAVFPHLSVLENVRVALQSREGNSFHFWKPVKVLDRLNDRAMELLADVGLADFASARTLDLPYGRKRALEIATTLALEPELMLLDEPTQGMGHEDVEVVADLIKRVSAGRTILMVEHNLQVVSRLADRITVLQRGAVLTEGDYATVSADPRVREAYLGVAADEPAAPQSRPASVEALAPEARA</sequence>
<dbReference type="Proteomes" id="UP000599578">
    <property type="component" value="Unassembled WGS sequence"/>
</dbReference>
<keyword evidence="3 6" id="KW-0067">ATP-binding</keyword>
<dbReference type="InterPro" id="IPR003593">
    <property type="entry name" value="AAA+_ATPase"/>
</dbReference>
<dbReference type="PANTHER" id="PTHR45772:SF3">
    <property type="entry name" value="ABC TRANSPORTER ATP-BINDING PROTEIN"/>
    <property type="match status" value="1"/>
</dbReference>
<dbReference type="SUPFAM" id="SSF52540">
    <property type="entry name" value="P-loop containing nucleoside triphosphate hydrolases"/>
    <property type="match status" value="1"/>
</dbReference>
<dbReference type="AlphaFoldDB" id="A0A917ZCK5"/>
<keyword evidence="1" id="KW-0813">Transport</keyword>
<protein>
    <submittedName>
        <fullName evidence="6">ABC transporter ATP-binding protein</fullName>
    </submittedName>
</protein>
<keyword evidence="2" id="KW-0547">Nucleotide-binding</keyword>
<dbReference type="Pfam" id="PF00005">
    <property type="entry name" value="ABC_tran"/>
    <property type="match status" value="1"/>
</dbReference>
<dbReference type="Pfam" id="PF12399">
    <property type="entry name" value="BCA_ABC_TP_C"/>
    <property type="match status" value="1"/>
</dbReference>
<proteinExistence type="predicted"/>
<name>A0A917ZCK5_9GAMM</name>
<evidence type="ECO:0000313" key="7">
    <source>
        <dbReference type="Proteomes" id="UP000599578"/>
    </source>
</evidence>
<dbReference type="PROSITE" id="PS50893">
    <property type="entry name" value="ABC_TRANSPORTER_2"/>
    <property type="match status" value="1"/>
</dbReference>
<dbReference type="InterPro" id="IPR003439">
    <property type="entry name" value="ABC_transporter-like_ATP-bd"/>
</dbReference>
<evidence type="ECO:0000256" key="2">
    <source>
        <dbReference type="ARBA" id="ARBA00022741"/>
    </source>
</evidence>
<dbReference type="Gene3D" id="3.40.50.300">
    <property type="entry name" value="P-loop containing nucleotide triphosphate hydrolases"/>
    <property type="match status" value="1"/>
</dbReference>
<dbReference type="InterPro" id="IPR051120">
    <property type="entry name" value="ABC_AA/LPS_Transport"/>
</dbReference>
<dbReference type="EMBL" id="BMLT01000003">
    <property type="protein sequence ID" value="GGO79987.1"/>
    <property type="molecule type" value="Genomic_DNA"/>
</dbReference>